<dbReference type="RefSeq" id="WP_115531662.1">
    <property type="nucleotide sequence ID" value="NZ_QRGA01000001.1"/>
</dbReference>
<dbReference type="GO" id="GO:0010181">
    <property type="term" value="F:FMN binding"/>
    <property type="evidence" value="ECO:0007669"/>
    <property type="project" value="InterPro"/>
</dbReference>
<organism evidence="4 5">
    <name type="scientific">Trinickia dinghuensis</name>
    <dbReference type="NCBI Taxonomy" id="2291023"/>
    <lineage>
        <taxon>Bacteria</taxon>
        <taxon>Pseudomonadati</taxon>
        <taxon>Pseudomonadota</taxon>
        <taxon>Betaproteobacteria</taxon>
        <taxon>Burkholderiales</taxon>
        <taxon>Burkholderiaceae</taxon>
        <taxon>Trinickia</taxon>
    </lineage>
</organism>
<protein>
    <submittedName>
        <fullName evidence="4">Flavin reductase</fullName>
    </submittedName>
</protein>
<gene>
    <name evidence="4" type="ORF">DWV00_00895</name>
</gene>
<evidence type="ECO:0000256" key="1">
    <source>
        <dbReference type="ARBA" id="ARBA00008898"/>
    </source>
</evidence>
<proteinExistence type="inferred from homology"/>
<dbReference type="InterPro" id="IPR050268">
    <property type="entry name" value="NADH-dep_flavin_reductase"/>
</dbReference>
<comment type="similarity">
    <text evidence="1">Belongs to the non-flavoprotein flavin reductase family.</text>
</comment>
<dbReference type="Gene3D" id="2.30.110.10">
    <property type="entry name" value="Electron Transport, Fmn-binding Protein, Chain A"/>
    <property type="match status" value="1"/>
</dbReference>
<dbReference type="InterPro" id="IPR012349">
    <property type="entry name" value="Split_barrel_FMN-bd"/>
</dbReference>
<evidence type="ECO:0000256" key="2">
    <source>
        <dbReference type="ARBA" id="ARBA00023002"/>
    </source>
</evidence>
<keyword evidence="2" id="KW-0560">Oxidoreductase</keyword>
<dbReference type="AlphaFoldDB" id="A0A3D8K736"/>
<dbReference type="GO" id="GO:0042602">
    <property type="term" value="F:riboflavin reductase (NADPH) activity"/>
    <property type="evidence" value="ECO:0007669"/>
    <property type="project" value="TreeGrafter"/>
</dbReference>
<evidence type="ECO:0000313" key="4">
    <source>
        <dbReference type="EMBL" id="RDV00392.1"/>
    </source>
</evidence>
<reference evidence="4 5" key="1">
    <citation type="submission" date="2018-08" db="EMBL/GenBank/DDBJ databases">
        <title>Paraburkholderia sp. DHOM06 isolated from forest soil.</title>
        <authorList>
            <person name="Gao Z.-H."/>
            <person name="Qiu L.-H."/>
        </authorList>
    </citation>
    <scope>NUCLEOTIDE SEQUENCE [LARGE SCALE GENOMIC DNA]</scope>
    <source>
        <strain evidence="4 5">DHOM06</strain>
    </source>
</reference>
<comment type="caution">
    <text evidence="4">The sequence shown here is derived from an EMBL/GenBank/DDBJ whole genome shotgun (WGS) entry which is preliminary data.</text>
</comment>
<dbReference type="SMART" id="SM00903">
    <property type="entry name" value="Flavin_Reduct"/>
    <property type="match status" value="1"/>
</dbReference>
<dbReference type="EMBL" id="QRGA01000001">
    <property type="protein sequence ID" value="RDV00392.1"/>
    <property type="molecule type" value="Genomic_DNA"/>
</dbReference>
<dbReference type="OrthoDB" id="9792858at2"/>
<name>A0A3D8K736_9BURK</name>
<feature type="domain" description="Flavin reductase like" evidence="3">
    <location>
        <begin position="32"/>
        <end position="176"/>
    </location>
</feature>
<dbReference type="SUPFAM" id="SSF50475">
    <property type="entry name" value="FMN-binding split barrel"/>
    <property type="match status" value="1"/>
</dbReference>
<sequence>MSQCIAEPDVSPAEQASWGSVDLQPATLRKLLGAYPTGVAVVTTRAPDGRPVGLTINSFASLSLDPPLVLWSLVNHSPSLEVFRDCTHFAINILSSGHEAIARRFASAAVPDKFAEVAWHAVPEGVPAIEEALATLVCEHDHCRDTGDHLLFVGRVVRTASRAGEPLVFHAGRFTSLSSTL</sequence>
<dbReference type="PANTHER" id="PTHR30466">
    <property type="entry name" value="FLAVIN REDUCTASE"/>
    <property type="match status" value="1"/>
</dbReference>
<evidence type="ECO:0000313" key="5">
    <source>
        <dbReference type="Proteomes" id="UP000256838"/>
    </source>
</evidence>
<accession>A0A3D8K736</accession>
<dbReference type="Proteomes" id="UP000256838">
    <property type="component" value="Unassembled WGS sequence"/>
</dbReference>
<dbReference type="InterPro" id="IPR002563">
    <property type="entry name" value="Flavin_Rdtase-like_dom"/>
</dbReference>
<evidence type="ECO:0000259" key="3">
    <source>
        <dbReference type="SMART" id="SM00903"/>
    </source>
</evidence>
<keyword evidence="5" id="KW-1185">Reference proteome</keyword>
<dbReference type="PANTHER" id="PTHR30466:SF11">
    <property type="entry name" value="FLAVIN-DEPENDENT MONOOXYGENASE, REDUCTASE SUBUNIT HSAB"/>
    <property type="match status" value="1"/>
</dbReference>
<dbReference type="Pfam" id="PF01613">
    <property type="entry name" value="Flavin_Reduct"/>
    <property type="match status" value="1"/>
</dbReference>